<evidence type="ECO:0000313" key="3">
    <source>
        <dbReference type="Proteomes" id="UP000262073"/>
    </source>
</evidence>
<dbReference type="PANTHER" id="PTHR43019:SF23">
    <property type="entry name" value="PROTEASE DO-LIKE 5, CHLOROPLASTIC"/>
    <property type="match status" value="1"/>
</dbReference>
<organism evidence="2 3">
    <name type="scientific">Salinimonas sediminis</name>
    <dbReference type="NCBI Taxonomy" id="2303538"/>
    <lineage>
        <taxon>Bacteria</taxon>
        <taxon>Pseudomonadati</taxon>
        <taxon>Pseudomonadota</taxon>
        <taxon>Gammaproteobacteria</taxon>
        <taxon>Alteromonadales</taxon>
        <taxon>Alteromonadaceae</taxon>
        <taxon>Alteromonas/Salinimonas group</taxon>
        <taxon>Salinimonas</taxon>
    </lineage>
</organism>
<keyword evidence="3" id="KW-1185">Reference proteome</keyword>
<dbReference type="Pfam" id="PF13365">
    <property type="entry name" value="Trypsin_2"/>
    <property type="match status" value="1"/>
</dbReference>
<feature type="signal peptide" evidence="1">
    <location>
        <begin position="1"/>
        <end position="20"/>
    </location>
</feature>
<dbReference type="InterPro" id="IPR009003">
    <property type="entry name" value="Peptidase_S1_PA"/>
</dbReference>
<keyword evidence="2" id="KW-0645">Protease</keyword>
<dbReference type="GO" id="GO:0006508">
    <property type="term" value="P:proteolysis"/>
    <property type="evidence" value="ECO:0007669"/>
    <property type="project" value="UniProtKB-KW"/>
</dbReference>
<name>A0A346NSM9_9ALTE</name>
<dbReference type="Gene3D" id="2.40.10.10">
    <property type="entry name" value="Trypsin-like serine proteases"/>
    <property type="match status" value="2"/>
</dbReference>
<dbReference type="OrthoDB" id="212300at2"/>
<keyword evidence="1" id="KW-0732">Signal</keyword>
<dbReference type="GO" id="GO:0008233">
    <property type="term" value="F:peptidase activity"/>
    <property type="evidence" value="ECO:0007669"/>
    <property type="project" value="UniProtKB-KW"/>
</dbReference>
<proteinExistence type="predicted"/>
<dbReference type="InterPro" id="IPR043504">
    <property type="entry name" value="Peptidase_S1_PA_chymotrypsin"/>
</dbReference>
<evidence type="ECO:0000313" key="2">
    <source>
        <dbReference type="EMBL" id="AXR08536.1"/>
    </source>
</evidence>
<dbReference type="SUPFAM" id="SSF50494">
    <property type="entry name" value="Trypsin-like serine proteases"/>
    <property type="match status" value="1"/>
</dbReference>
<dbReference type="KEGG" id="salm:D0Y50_13775"/>
<keyword evidence="2" id="KW-0378">Hydrolase</keyword>
<evidence type="ECO:0000256" key="1">
    <source>
        <dbReference type="SAM" id="SignalP"/>
    </source>
</evidence>
<reference evidence="2 3" key="1">
    <citation type="submission" date="2018-08" db="EMBL/GenBank/DDBJ databases">
        <title>Salinimonas sediminis sp. nov., a piezophilic bacterium isolated from a deep-sea sediment sample from the New Britain Trench.</title>
        <authorList>
            <person name="Cao J."/>
        </authorList>
    </citation>
    <scope>NUCLEOTIDE SEQUENCE [LARGE SCALE GENOMIC DNA]</scope>
    <source>
        <strain evidence="2 3">N102</strain>
    </source>
</reference>
<feature type="chain" id="PRO_5016758670" evidence="1">
    <location>
        <begin position="21"/>
        <end position="255"/>
    </location>
</feature>
<dbReference type="Proteomes" id="UP000262073">
    <property type="component" value="Chromosome"/>
</dbReference>
<dbReference type="PANTHER" id="PTHR43019">
    <property type="entry name" value="SERINE ENDOPROTEASE DEGS"/>
    <property type="match status" value="1"/>
</dbReference>
<accession>A0A346NSM9</accession>
<dbReference type="EMBL" id="CP031769">
    <property type="protein sequence ID" value="AXR08536.1"/>
    <property type="molecule type" value="Genomic_DNA"/>
</dbReference>
<sequence length="255" mass="27190">MGKLAGLWLWCISLVCPVQASGLVAQVEKLKPAVVGVGLVAPLATVSHQLKGTGFVIGDGHYVVTNEHVIATPVPDNIKYQRAVFAGHGRQGKVIPVEKIYADTTHDLAILKLAEKLPTLALQQPAAIIPDGSDIAATGFPIGGVLGLYPATHKGIVAAYTPTIIAAKNSQQISERFMQGLRNPFMVYQLDIVAYPGSSGSPVYLPETGEVFAVINKVFVQQTKESAITQPSGITYAIPVEHVYALARQHNIPMH</sequence>
<gene>
    <name evidence="2" type="ORF">D0Y50_13775</name>
</gene>
<dbReference type="AlphaFoldDB" id="A0A346NSM9"/>
<protein>
    <submittedName>
        <fullName evidence="2">Serine protease</fullName>
    </submittedName>
</protein>